<evidence type="ECO:0000256" key="9">
    <source>
        <dbReference type="ARBA" id="ARBA00044502"/>
    </source>
</evidence>
<feature type="domain" description="Auxiliary Activity family 9 catalytic" evidence="13">
    <location>
        <begin position="21"/>
        <end position="232"/>
    </location>
</feature>
<comment type="similarity">
    <text evidence="9">Belongs to the polysaccharide monooxygenase AA9 family.</text>
</comment>
<evidence type="ECO:0000313" key="15">
    <source>
        <dbReference type="Proteomes" id="UP001447188"/>
    </source>
</evidence>
<dbReference type="Pfam" id="PF03443">
    <property type="entry name" value="AA9"/>
    <property type="match status" value="1"/>
</dbReference>
<evidence type="ECO:0000256" key="5">
    <source>
        <dbReference type="ARBA" id="ARBA00023008"/>
    </source>
</evidence>
<gene>
    <name evidence="14" type="ORF">Q9L58_004663</name>
</gene>
<proteinExistence type="inferred from homology"/>
<keyword evidence="15" id="KW-1185">Reference proteome</keyword>
<dbReference type="Proteomes" id="UP001447188">
    <property type="component" value="Unassembled WGS sequence"/>
</dbReference>
<dbReference type="CDD" id="cd21175">
    <property type="entry name" value="LPMO_AA9"/>
    <property type="match status" value="1"/>
</dbReference>
<sequence>MIFDRSILAAFLALSTSVHGHTIVRSIWVNGVDQGTGVGIRTPANNGPIGPGYNSSPVKNLTSIDLRCNLLGDTQAADTIVVAPGDTLSFEWGHESRQDIDDIIANSHHGPGLVYISQDPPRDDSWVKLWEEGEYEPGKWFVTTKLIEDRGIHSIKIPADLAPGYYLLRPELITLHEGETKFPDNPIRGAQLYMACVQIRVAGAGGVSLPAGVGFPGAYDYSNPGINYNIYWTVPGAPPYPIPGPTVWSGAEPSIANPPLGTKKGELAFIPWSKWIITTESVVYEVKTVEGVQTTESSAYTATWPTAYVTPAPTL</sequence>
<evidence type="ECO:0000256" key="4">
    <source>
        <dbReference type="ARBA" id="ARBA00023001"/>
    </source>
</evidence>
<keyword evidence="6 11" id="KW-1015">Disulfide bond</keyword>
<keyword evidence="5" id="KW-0186">Copper</keyword>
<keyword evidence="3 11" id="KW-0964">Secreted</keyword>
<comment type="catalytic activity">
    <reaction evidence="10 11">
        <text>[(1-&gt;4)-beta-D-glucosyl]n+m + reduced acceptor + O2 = 4-dehydro-beta-D-glucosyl-[(1-&gt;4)-beta-D-glucosyl]n-1 + [(1-&gt;4)-beta-D-glucosyl]m + acceptor + H2O.</text>
        <dbReference type="EC" id="1.14.99.56"/>
    </reaction>
</comment>
<evidence type="ECO:0000256" key="2">
    <source>
        <dbReference type="ARBA" id="ARBA00004613"/>
    </source>
</evidence>
<reference evidence="14 15" key="1">
    <citation type="submission" date="2024-02" db="EMBL/GenBank/DDBJ databases">
        <title>Discinaceae phylogenomics.</title>
        <authorList>
            <person name="Dirks A.C."/>
            <person name="James T.Y."/>
        </authorList>
    </citation>
    <scope>NUCLEOTIDE SEQUENCE [LARGE SCALE GENOMIC DNA]</scope>
    <source>
        <strain evidence="14 15">ACD0624</strain>
    </source>
</reference>
<evidence type="ECO:0000313" key="14">
    <source>
        <dbReference type="EMBL" id="KAL0636317.1"/>
    </source>
</evidence>
<evidence type="ECO:0000256" key="12">
    <source>
        <dbReference type="SAM" id="SignalP"/>
    </source>
</evidence>
<comment type="subcellular location">
    <subcellularLocation>
        <location evidence="2 11">Secreted</location>
    </subcellularLocation>
</comment>
<evidence type="ECO:0000259" key="13">
    <source>
        <dbReference type="Pfam" id="PF03443"/>
    </source>
</evidence>
<evidence type="ECO:0000256" key="6">
    <source>
        <dbReference type="ARBA" id="ARBA00023157"/>
    </source>
</evidence>
<keyword evidence="7 11" id="KW-0119">Carbohydrate metabolism</keyword>
<evidence type="ECO:0000256" key="8">
    <source>
        <dbReference type="ARBA" id="ARBA00023326"/>
    </source>
</evidence>
<dbReference type="Gene3D" id="2.70.50.70">
    <property type="match status" value="1"/>
</dbReference>
<comment type="caution">
    <text evidence="14">The sequence shown here is derived from an EMBL/GenBank/DDBJ whole genome shotgun (WGS) entry which is preliminary data.</text>
</comment>
<evidence type="ECO:0000256" key="3">
    <source>
        <dbReference type="ARBA" id="ARBA00022525"/>
    </source>
</evidence>
<dbReference type="PANTHER" id="PTHR33353:SF17">
    <property type="entry name" value="ENDO-BETA-1,4-GLUCANASE D"/>
    <property type="match status" value="1"/>
</dbReference>
<dbReference type="InterPro" id="IPR005103">
    <property type="entry name" value="AA9_LPMO"/>
</dbReference>
<accession>A0ABR3GK53</accession>
<dbReference type="InterPro" id="IPR049892">
    <property type="entry name" value="AA9"/>
</dbReference>
<comment type="cofactor">
    <cofactor evidence="1">
        <name>Cu(2+)</name>
        <dbReference type="ChEBI" id="CHEBI:29036"/>
    </cofactor>
</comment>
<name>A0ABR3GK53_9PEZI</name>
<feature type="signal peptide" evidence="12">
    <location>
        <begin position="1"/>
        <end position="20"/>
    </location>
</feature>
<evidence type="ECO:0000256" key="7">
    <source>
        <dbReference type="ARBA" id="ARBA00023277"/>
    </source>
</evidence>
<organism evidence="14 15">
    <name type="scientific">Discina gigas</name>
    <dbReference type="NCBI Taxonomy" id="1032678"/>
    <lineage>
        <taxon>Eukaryota</taxon>
        <taxon>Fungi</taxon>
        <taxon>Dikarya</taxon>
        <taxon>Ascomycota</taxon>
        <taxon>Pezizomycotina</taxon>
        <taxon>Pezizomycetes</taxon>
        <taxon>Pezizales</taxon>
        <taxon>Discinaceae</taxon>
        <taxon>Discina</taxon>
    </lineage>
</organism>
<dbReference type="PANTHER" id="PTHR33353">
    <property type="entry name" value="PUTATIVE (AFU_ORTHOLOGUE AFUA_1G12560)-RELATED"/>
    <property type="match status" value="1"/>
</dbReference>
<comment type="function">
    <text evidence="11">Lytic polysaccharide monooxygenase (LMPO) that depolymerizes crystalline and amorphous polysaccharides via the oxidation of scissile alpha- or beta-(1-4)-glycosidic bonds, yielding C1 and/or C4 oxidation products. Catalysis by LPMOs requires the reduction of the active-site copper from Cu(II) to Cu(I) by a reducing agent and H(2)O(2) or O(2) as a cosubstrate.</text>
</comment>
<keyword evidence="4 11" id="KW-0136">Cellulose degradation</keyword>
<evidence type="ECO:0000256" key="11">
    <source>
        <dbReference type="RuleBase" id="RU368122"/>
    </source>
</evidence>
<keyword evidence="8 11" id="KW-0624">Polysaccharide degradation</keyword>
<keyword evidence="12" id="KW-0732">Signal</keyword>
<dbReference type="EMBL" id="JBBBZM010000052">
    <property type="protein sequence ID" value="KAL0636317.1"/>
    <property type="molecule type" value="Genomic_DNA"/>
</dbReference>
<protein>
    <recommendedName>
        <fullName evidence="11">AA9 family lytic polysaccharide monooxygenase</fullName>
        <ecNumber evidence="11">1.14.99.56</ecNumber>
    </recommendedName>
    <alternativeName>
        <fullName evidence="11">Endo-beta-1,4-glucanase</fullName>
    </alternativeName>
    <alternativeName>
        <fullName evidence="11">Glycosyl hydrolase 61 family protein</fullName>
    </alternativeName>
</protein>
<comment type="domain">
    <text evidence="11">Has a modular structure: an endo-beta-1,4-glucanase catalytic module at the N-terminus, a linker rich in serines and threonines, and a C-terminal carbohydrate-binding module (CBM).</text>
</comment>
<dbReference type="EC" id="1.14.99.56" evidence="11"/>
<evidence type="ECO:0000256" key="1">
    <source>
        <dbReference type="ARBA" id="ARBA00001973"/>
    </source>
</evidence>
<feature type="chain" id="PRO_5046382500" description="AA9 family lytic polysaccharide monooxygenase" evidence="12">
    <location>
        <begin position="21"/>
        <end position="315"/>
    </location>
</feature>
<evidence type="ECO:0000256" key="10">
    <source>
        <dbReference type="ARBA" id="ARBA00045077"/>
    </source>
</evidence>